<dbReference type="AlphaFoldDB" id="A0AA88LX64"/>
<evidence type="ECO:0000313" key="12">
    <source>
        <dbReference type="EMBL" id="KAK2825501.1"/>
    </source>
</evidence>
<keyword evidence="7" id="KW-0206">Cytoskeleton</keyword>
<evidence type="ECO:0000256" key="11">
    <source>
        <dbReference type="SAM" id="Coils"/>
    </source>
</evidence>
<evidence type="ECO:0000256" key="2">
    <source>
        <dbReference type="ARBA" id="ARBA00006875"/>
    </source>
</evidence>
<feature type="coiled-coil region" evidence="11">
    <location>
        <begin position="319"/>
        <end position="357"/>
    </location>
</feature>
<dbReference type="PANTHER" id="PTHR14517">
    <property type="entry name" value="RIB43A-RELATED"/>
    <property type="match status" value="1"/>
</dbReference>
<comment type="subunit">
    <text evidence="10">Microtubule inner protein component of sperm flagellar doublet microtubules.</text>
</comment>
<accession>A0AA88LX64</accession>
<name>A0AA88LX64_TACVA</name>
<organism evidence="12 13">
    <name type="scientific">Tachysurus vachellii</name>
    <name type="common">Darkbarbel catfish</name>
    <name type="synonym">Pelteobagrus vachellii</name>
    <dbReference type="NCBI Taxonomy" id="175792"/>
    <lineage>
        <taxon>Eukaryota</taxon>
        <taxon>Metazoa</taxon>
        <taxon>Chordata</taxon>
        <taxon>Craniata</taxon>
        <taxon>Vertebrata</taxon>
        <taxon>Euteleostomi</taxon>
        <taxon>Actinopterygii</taxon>
        <taxon>Neopterygii</taxon>
        <taxon>Teleostei</taxon>
        <taxon>Ostariophysi</taxon>
        <taxon>Siluriformes</taxon>
        <taxon>Bagridae</taxon>
        <taxon>Tachysurus</taxon>
    </lineage>
</organism>
<dbReference type="Proteomes" id="UP001187315">
    <property type="component" value="Unassembled WGS sequence"/>
</dbReference>
<evidence type="ECO:0000256" key="9">
    <source>
        <dbReference type="ARBA" id="ARBA00041087"/>
    </source>
</evidence>
<keyword evidence="6" id="KW-0969">Cilium</keyword>
<evidence type="ECO:0000313" key="13">
    <source>
        <dbReference type="Proteomes" id="UP001187315"/>
    </source>
</evidence>
<keyword evidence="4" id="KW-0282">Flagellum</keyword>
<evidence type="ECO:0000256" key="10">
    <source>
        <dbReference type="ARBA" id="ARBA00046435"/>
    </source>
</evidence>
<keyword evidence="5 11" id="KW-0175">Coiled coil</keyword>
<protein>
    <recommendedName>
        <fullName evidence="9">RIB43A-like with coiled-coils protein 1</fullName>
    </recommendedName>
</protein>
<comment type="similarity">
    <text evidence="2">Belongs to the RIB43A family.</text>
</comment>
<keyword evidence="3" id="KW-0963">Cytoplasm</keyword>
<evidence type="ECO:0000256" key="6">
    <source>
        <dbReference type="ARBA" id="ARBA00023069"/>
    </source>
</evidence>
<keyword evidence="8" id="KW-0966">Cell projection</keyword>
<comment type="caution">
    <text evidence="12">The sequence shown here is derived from an EMBL/GenBank/DDBJ whole genome shotgun (WGS) entry which is preliminary data.</text>
</comment>
<evidence type="ECO:0000256" key="1">
    <source>
        <dbReference type="ARBA" id="ARBA00004611"/>
    </source>
</evidence>
<gene>
    <name evidence="12" type="ORF">Q7C36_019428</name>
</gene>
<sequence length="377" mass="44786">MDVSIDESLMKAVERRRAAEAERRKRIFSARNRVIGLDAHALEQQVAERHAQEDAERQQKMNYDALCLSMDQKLMEQQREEEERRRELAQELVEYWEMNQRPEDSRDADINYKHKGGSSVTLVDPNSLGPASMQVFQGEGIGEDERKKLQMEQNVRTLRAQREAQEKFQMEQKHKELLRDQNLIQRDMTARHLDVLEEESKKAALIALKSYNQAQAEERLERERQDKERQEGLNLAEVLNMVTSDFLTECADAAVKEGMGSTEDPQTLSDRWKGMSSEQRSAIYRHREKQCAENERQRQREKQDNLTWGWQELEHDRQLVEEDRRMMALERERRAQLDRYNQQLAREQQAQQQYLNTELYTNRPTRCYFSQFNTSSR</sequence>
<dbReference type="Pfam" id="PF05914">
    <property type="entry name" value="RIB43A"/>
    <property type="match status" value="1"/>
</dbReference>
<evidence type="ECO:0000256" key="4">
    <source>
        <dbReference type="ARBA" id="ARBA00022846"/>
    </source>
</evidence>
<proteinExistence type="inferred from homology"/>
<comment type="subcellular location">
    <subcellularLocation>
        <location evidence="1">Cytoplasm</location>
        <location evidence="1">Cytoskeleton</location>
        <location evidence="1">Flagellum axoneme</location>
    </subcellularLocation>
</comment>
<evidence type="ECO:0000256" key="3">
    <source>
        <dbReference type="ARBA" id="ARBA00022490"/>
    </source>
</evidence>
<evidence type="ECO:0000256" key="8">
    <source>
        <dbReference type="ARBA" id="ARBA00023273"/>
    </source>
</evidence>
<evidence type="ECO:0000256" key="7">
    <source>
        <dbReference type="ARBA" id="ARBA00023212"/>
    </source>
</evidence>
<dbReference type="EMBL" id="JAVHJS010000020">
    <property type="protein sequence ID" value="KAK2825501.1"/>
    <property type="molecule type" value="Genomic_DNA"/>
</dbReference>
<evidence type="ECO:0000256" key="5">
    <source>
        <dbReference type="ARBA" id="ARBA00023054"/>
    </source>
</evidence>
<reference evidence="12" key="1">
    <citation type="submission" date="2023-08" db="EMBL/GenBank/DDBJ databases">
        <title>Pelteobagrus vachellii genome.</title>
        <authorList>
            <person name="Liu H."/>
        </authorList>
    </citation>
    <scope>NUCLEOTIDE SEQUENCE</scope>
    <source>
        <strain evidence="12">PRFRI_2022a</strain>
        <tissue evidence="12">Muscle</tissue>
    </source>
</reference>
<keyword evidence="13" id="KW-1185">Reference proteome</keyword>
<dbReference type="PANTHER" id="PTHR14517:SF11">
    <property type="entry name" value="RIB43A-LIKE WITH COILED-COILS PROTEIN 1"/>
    <property type="match status" value="1"/>
</dbReference>
<dbReference type="InterPro" id="IPR008805">
    <property type="entry name" value="RIB43A"/>
</dbReference>